<evidence type="ECO:0000256" key="1">
    <source>
        <dbReference type="SAM" id="SignalP"/>
    </source>
</evidence>
<reference evidence="2 3" key="1">
    <citation type="submission" date="2019-04" db="EMBL/GenBank/DDBJ databases">
        <authorList>
            <consortium name="DOE Joint Genome Institute"/>
            <person name="Mondo S."/>
            <person name="Kjaerbolling I."/>
            <person name="Vesth T."/>
            <person name="Frisvad J.C."/>
            <person name="Nybo J.L."/>
            <person name="Theobald S."/>
            <person name="Kildgaard S."/>
            <person name="Isbrandt T."/>
            <person name="Kuo A."/>
            <person name="Sato A."/>
            <person name="Lyhne E.K."/>
            <person name="Kogle M.E."/>
            <person name="Wiebenga A."/>
            <person name="Kun R.S."/>
            <person name="Lubbers R.J."/>
            <person name="Makela M.R."/>
            <person name="Barry K."/>
            <person name="Chovatia M."/>
            <person name="Clum A."/>
            <person name="Daum C."/>
            <person name="Haridas S."/>
            <person name="He G."/>
            <person name="LaButti K."/>
            <person name="Lipzen A."/>
            <person name="Riley R."/>
            <person name="Salamov A."/>
            <person name="Simmons B.A."/>
            <person name="Magnuson J.K."/>
            <person name="Henrissat B."/>
            <person name="Mortensen U.H."/>
            <person name="Larsen T.O."/>
            <person name="Devries R.P."/>
            <person name="Grigoriev I.V."/>
            <person name="Machida M."/>
            <person name="Baker S.E."/>
            <person name="Andersen M.R."/>
            <person name="Cantor M.N."/>
            <person name="Hua S.X."/>
        </authorList>
    </citation>
    <scope>NUCLEOTIDE SEQUENCE [LARGE SCALE GENOMIC DNA]</scope>
    <source>
        <strain evidence="2 3">CBS 119388</strain>
    </source>
</reference>
<organism evidence="2 3">
    <name type="scientific">Aspergillus pseudonomiae</name>
    <dbReference type="NCBI Taxonomy" id="1506151"/>
    <lineage>
        <taxon>Eukaryota</taxon>
        <taxon>Fungi</taxon>
        <taxon>Dikarya</taxon>
        <taxon>Ascomycota</taxon>
        <taxon>Pezizomycotina</taxon>
        <taxon>Eurotiomycetes</taxon>
        <taxon>Eurotiomycetidae</taxon>
        <taxon>Eurotiales</taxon>
        <taxon>Aspergillaceae</taxon>
        <taxon>Aspergillus</taxon>
        <taxon>Aspergillus subgen. Circumdati</taxon>
    </lineage>
</organism>
<dbReference type="AlphaFoldDB" id="A0A5N7DJV8"/>
<evidence type="ECO:0000313" key="3">
    <source>
        <dbReference type="Proteomes" id="UP000325579"/>
    </source>
</evidence>
<feature type="chain" id="PRO_5024886059" description="Extracellular membrane protein CFEM domain-containing protein" evidence="1">
    <location>
        <begin position="18"/>
        <end position="64"/>
    </location>
</feature>
<dbReference type="RefSeq" id="XP_031943953.1">
    <property type="nucleotide sequence ID" value="XM_032081304.1"/>
</dbReference>
<gene>
    <name evidence="2" type="ORF">BDV37DRAFT_242339</name>
</gene>
<dbReference type="GeneID" id="43665995"/>
<evidence type="ECO:0008006" key="4">
    <source>
        <dbReference type="Google" id="ProtNLM"/>
    </source>
</evidence>
<feature type="signal peptide" evidence="1">
    <location>
        <begin position="1"/>
        <end position="17"/>
    </location>
</feature>
<proteinExistence type="predicted"/>
<dbReference type="OrthoDB" id="3491180at2759"/>
<sequence length="64" mass="6711">MRTILLMLSVLFVSTQALPESLDSCDSCLQRGALCVSIAGSIGTCCPGLECVTDPHVSDTGYCQ</sequence>
<accession>A0A5N7DJV8</accession>
<dbReference type="Proteomes" id="UP000325579">
    <property type="component" value="Unassembled WGS sequence"/>
</dbReference>
<name>A0A5N7DJV8_9EURO</name>
<keyword evidence="1" id="KW-0732">Signal</keyword>
<dbReference type="EMBL" id="ML736752">
    <property type="protein sequence ID" value="KAE8406634.1"/>
    <property type="molecule type" value="Genomic_DNA"/>
</dbReference>
<protein>
    <recommendedName>
        <fullName evidence="4">Extracellular membrane protein CFEM domain-containing protein</fullName>
    </recommendedName>
</protein>
<keyword evidence="3" id="KW-1185">Reference proteome</keyword>
<evidence type="ECO:0000313" key="2">
    <source>
        <dbReference type="EMBL" id="KAE8406634.1"/>
    </source>
</evidence>